<evidence type="ECO:0000313" key="16">
    <source>
        <dbReference type="Proteomes" id="UP000018439"/>
    </source>
</evidence>
<dbReference type="GO" id="GO:0015344">
    <property type="term" value="F:siderophore uptake transmembrane transporter activity"/>
    <property type="evidence" value="ECO:0007669"/>
    <property type="project" value="TreeGrafter"/>
</dbReference>
<evidence type="ECO:0000256" key="2">
    <source>
        <dbReference type="ARBA" id="ARBA00022448"/>
    </source>
</evidence>
<dbReference type="Pfam" id="PF07715">
    <property type="entry name" value="Plug"/>
    <property type="match status" value="1"/>
</dbReference>
<dbReference type="Pfam" id="PF13715">
    <property type="entry name" value="CarbopepD_reg_2"/>
    <property type="match status" value="1"/>
</dbReference>
<dbReference type="OrthoDB" id="9812892at2"/>
<dbReference type="Gene3D" id="2.170.130.10">
    <property type="entry name" value="TonB-dependent receptor, plug domain"/>
    <property type="match status" value="1"/>
</dbReference>
<evidence type="ECO:0000256" key="9">
    <source>
        <dbReference type="ARBA" id="ARBA00023237"/>
    </source>
</evidence>
<keyword evidence="16" id="KW-1185">Reference proteome</keyword>
<proteinExistence type="inferred from homology"/>
<dbReference type="Gene3D" id="2.40.170.20">
    <property type="entry name" value="TonB-dependent receptor, beta-barrel domain"/>
    <property type="match status" value="1"/>
</dbReference>
<evidence type="ECO:0000256" key="7">
    <source>
        <dbReference type="ARBA" id="ARBA00023136"/>
    </source>
</evidence>
<dbReference type="HOGENOM" id="CLU_016091_0_0_10"/>
<evidence type="ECO:0000256" key="5">
    <source>
        <dbReference type="ARBA" id="ARBA00022729"/>
    </source>
</evidence>
<dbReference type="AlphaFoldDB" id="F3ZUW6"/>
<dbReference type="InterPro" id="IPR036942">
    <property type="entry name" value="Beta-barrel_TonB_sf"/>
</dbReference>
<sequence>MKYVLLFLSFFFTIPAFSQSNYTISGQVKDTKGNPISQALIVDSKKNKGTYTNDKGYYQIDLQVGKNTLTATCFGYKDASTTLQVSRNEVVNFQLKEQPLLLQDVQVYGKSKSQQTREGVFAVNALDVKPIISNLNNLNTLVGRSSGIKVREDGGVGANFDLTINGLSGNAIRYFIDGVPLSSMGSGINLSNLPINIVDRIEVYKGSVPVELGSDALGGAINIITKNDIQDYLDVSYGIGSFDTHKADLSGQYTLAKTGIIIKPTLGLNFSKNNYKMKNVEVWNKEEQEFQEIDTKRFHDKYFSAFGKVEVGVTRKRWADSFFISASASSINKQLQTGSVQTFVYGKAKRENEAYTLAAHYKKQNFIVRKLAADLTLSHSWDKSMVVDTAYRKYSWDGSYQESSRNEILGRGKSIRHIKRPKTHLRSNFNYKLNPSHNLNLNYLLNRTSNDRYDELDEEFEPSKDKLTKHIIGLSYQQNFWKEKLSNTFFAKNYINHLSIGQTDLSWITGSKDVPQSSTTNNWGYGLASRLNIFQALAIKASYEHSVRLPLSREYLGNGTTIYPNFSLKPENSNNINFGLFGSIGSPNAHQLTYEGNYFIRDVKDYIRLVVTDAEGTSQYSNVKNVKINGVEGELRYDYADIIQVVLNGTYVDEKNTSKYMLNGKPDITYKNRIPNHPWLYSNFECSYKLKNLFGNADNHLKLAYYFQYVHWFYLTWEGYGSLESKSTIPTQCTSDLQLSYSFHQNRYNVSLECNNIFDKLVYDNFMLQKPGRSFFCKFRLFIN</sequence>
<evidence type="ECO:0000259" key="14">
    <source>
        <dbReference type="Pfam" id="PF07715"/>
    </source>
</evidence>
<evidence type="ECO:0000256" key="10">
    <source>
        <dbReference type="PROSITE-ProRule" id="PRU01360"/>
    </source>
</evidence>
<name>F3ZUW6_9BACE</name>
<dbReference type="PROSITE" id="PS52016">
    <property type="entry name" value="TONB_DEPENDENT_REC_3"/>
    <property type="match status" value="1"/>
</dbReference>
<evidence type="ECO:0000256" key="8">
    <source>
        <dbReference type="ARBA" id="ARBA00023170"/>
    </source>
</evidence>
<dbReference type="PANTHER" id="PTHR30069">
    <property type="entry name" value="TONB-DEPENDENT OUTER MEMBRANE RECEPTOR"/>
    <property type="match status" value="1"/>
</dbReference>
<organism evidence="15 16">
    <name type="scientific">Bacteroides coprosuis DSM 18011</name>
    <dbReference type="NCBI Taxonomy" id="679937"/>
    <lineage>
        <taxon>Bacteria</taxon>
        <taxon>Pseudomonadati</taxon>
        <taxon>Bacteroidota</taxon>
        <taxon>Bacteroidia</taxon>
        <taxon>Bacteroidales</taxon>
        <taxon>Bacteroidaceae</taxon>
        <taxon>Bacteroides</taxon>
    </lineage>
</organism>
<dbReference type="GO" id="GO:0009279">
    <property type="term" value="C:cell outer membrane"/>
    <property type="evidence" value="ECO:0007669"/>
    <property type="project" value="UniProtKB-SubCell"/>
</dbReference>
<reference evidence="15 16" key="1">
    <citation type="journal article" date="2011" name="Stand. Genomic Sci.">
        <title>Non-contiguous finished genome sequence of Bacteroides coprosuis type strain (PC139).</title>
        <authorList>
            <person name="Land M."/>
            <person name="Held B."/>
            <person name="Gronow S."/>
            <person name="Abt B."/>
            <person name="Lucas S."/>
            <person name="Del Rio T.G."/>
            <person name="Nolan M."/>
            <person name="Tice H."/>
            <person name="Cheng J.F."/>
            <person name="Pitluck S."/>
            <person name="Liolios K."/>
            <person name="Pagani I."/>
            <person name="Ivanova N."/>
            <person name="Mavromatis K."/>
            <person name="Mikhailova N."/>
            <person name="Pati A."/>
            <person name="Tapia R."/>
            <person name="Han C."/>
            <person name="Goodwin L."/>
            <person name="Chen A."/>
            <person name="Palaniappan K."/>
            <person name="Hauser L."/>
            <person name="Brambilla E.M."/>
            <person name="Rohde M."/>
            <person name="Goker M."/>
            <person name="Detter J.C."/>
            <person name="Woyke T."/>
            <person name="Bristow J."/>
            <person name="Eisen J.A."/>
            <person name="Markowitz V."/>
            <person name="Hugenholtz P."/>
            <person name="Kyrpides N.C."/>
            <person name="Klenk H.P."/>
            <person name="Lapidus A."/>
        </authorList>
    </citation>
    <scope>NUCLEOTIDE SEQUENCE</scope>
    <source>
        <strain evidence="15 16">DSM 18011</strain>
    </source>
</reference>
<keyword evidence="4 10" id="KW-0812">Transmembrane</keyword>
<feature type="signal peptide" evidence="12">
    <location>
        <begin position="1"/>
        <end position="18"/>
    </location>
</feature>
<evidence type="ECO:0000313" key="15">
    <source>
        <dbReference type="EMBL" id="EGJ71426.1"/>
    </source>
</evidence>
<dbReference type="Pfam" id="PF00593">
    <property type="entry name" value="TonB_dep_Rec_b-barrel"/>
    <property type="match status" value="1"/>
</dbReference>
<evidence type="ECO:0000256" key="1">
    <source>
        <dbReference type="ARBA" id="ARBA00004571"/>
    </source>
</evidence>
<keyword evidence="8 15" id="KW-0675">Receptor</keyword>
<protein>
    <submittedName>
        <fullName evidence="15">TonB-dependent receptor plug</fullName>
    </submittedName>
</protein>
<evidence type="ECO:0000256" key="6">
    <source>
        <dbReference type="ARBA" id="ARBA00023077"/>
    </source>
</evidence>
<accession>F3ZUW6</accession>
<dbReference type="eggNOG" id="COG4206">
    <property type="taxonomic scope" value="Bacteria"/>
</dbReference>
<evidence type="ECO:0000259" key="13">
    <source>
        <dbReference type="Pfam" id="PF00593"/>
    </source>
</evidence>
<dbReference type="PANTHER" id="PTHR30069:SF29">
    <property type="entry name" value="HEMOGLOBIN AND HEMOGLOBIN-HAPTOGLOBIN-BINDING PROTEIN 1-RELATED"/>
    <property type="match status" value="1"/>
</dbReference>
<evidence type="ECO:0000256" key="3">
    <source>
        <dbReference type="ARBA" id="ARBA00022452"/>
    </source>
</evidence>
<feature type="domain" description="TonB-dependent receptor-like beta-barrel" evidence="13">
    <location>
        <begin position="361"/>
        <end position="757"/>
    </location>
</feature>
<dbReference type="SUPFAM" id="SSF49464">
    <property type="entry name" value="Carboxypeptidase regulatory domain-like"/>
    <property type="match status" value="1"/>
</dbReference>
<dbReference type="InterPro" id="IPR012910">
    <property type="entry name" value="Plug_dom"/>
</dbReference>
<keyword evidence="2 10" id="KW-0813">Transport</keyword>
<dbReference type="SUPFAM" id="SSF56935">
    <property type="entry name" value="Porins"/>
    <property type="match status" value="1"/>
</dbReference>
<feature type="chain" id="PRO_5003303934" evidence="12">
    <location>
        <begin position="19"/>
        <end position="784"/>
    </location>
</feature>
<keyword evidence="3 10" id="KW-1134">Transmembrane beta strand</keyword>
<dbReference type="InterPro" id="IPR037066">
    <property type="entry name" value="Plug_dom_sf"/>
</dbReference>
<evidence type="ECO:0000256" key="11">
    <source>
        <dbReference type="RuleBase" id="RU003357"/>
    </source>
</evidence>
<comment type="subcellular location">
    <subcellularLocation>
        <location evidence="1 10">Cell outer membrane</location>
        <topology evidence="1 10">Multi-pass membrane protein</topology>
    </subcellularLocation>
</comment>
<keyword evidence="9 10" id="KW-0998">Cell outer membrane</keyword>
<keyword evidence="7 10" id="KW-0472">Membrane</keyword>
<gene>
    <name evidence="15" type="ORF">Bcop_1222</name>
</gene>
<keyword evidence="5 12" id="KW-0732">Signal</keyword>
<evidence type="ECO:0000256" key="4">
    <source>
        <dbReference type="ARBA" id="ARBA00022692"/>
    </source>
</evidence>
<dbReference type="InterPro" id="IPR039426">
    <property type="entry name" value="TonB-dep_rcpt-like"/>
</dbReference>
<dbReference type="InterPro" id="IPR000531">
    <property type="entry name" value="Beta-barrel_TonB"/>
</dbReference>
<dbReference type="STRING" id="679937.Bcop_1222"/>
<dbReference type="GO" id="GO:0044718">
    <property type="term" value="P:siderophore transmembrane transport"/>
    <property type="evidence" value="ECO:0007669"/>
    <property type="project" value="TreeGrafter"/>
</dbReference>
<dbReference type="InterPro" id="IPR008969">
    <property type="entry name" value="CarboxyPept-like_regulatory"/>
</dbReference>
<keyword evidence="6 11" id="KW-0798">TonB box</keyword>
<comment type="similarity">
    <text evidence="10 11">Belongs to the TonB-dependent receptor family.</text>
</comment>
<evidence type="ECO:0000256" key="12">
    <source>
        <dbReference type="SAM" id="SignalP"/>
    </source>
</evidence>
<dbReference type="Gene3D" id="2.60.40.1120">
    <property type="entry name" value="Carboxypeptidase-like, regulatory domain"/>
    <property type="match status" value="1"/>
</dbReference>
<feature type="domain" description="TonB-dependent receptor plug" evidence="14">
    <location>
        <begin position="134"/>
        <end position="220"/>
    </location>
</feature>
<dbReference type="Proteomes" id="UP000018439">
    <property type="component" value="Chromosome"/>
</dbReference>
<dbReference type="EMBL" id="CM001167">
    <property type="protein sequence ID" value="EGJ71426.1"/>
    <property type="molecule type" value="Genomic_DNA"/>
</dbReference>